<dbReference type="InterPro" id="IPR035940">
    <property type="entry name" value="CAP_sf"/>
</dbReference>
<organism evidence="4">
    <name type="scientific">Caulobacter sp. (strain K31)</name>
    <dbReference type="NCBI Taxonomy" id="366602"/>
    <lineage>
        <taxon>Bacteria</taxon>
        <taxon>Pseudomonadati</taxon>
        <taxon>Pseudomonadota</taxon>
        <taxon>Alphaproteobacteria</taxon>
        <taxon>Caulobacterales</taxon>
        <taxon>Caulobacteraceae</taxon>
        <taxon>Caulobacter</taxon>
    </lineage>
</organism>
<evidence type="ECO:0000256" key="2">
    <source>
        <dbReference type="SAM" id="SignalP"/>
    </source>
</evidence>
<accession>B0T0F9</accession>
<name>B0T0F9_CAUSK</name>
<proteinExistence type="predicted"/>
<dbReference type="AlphaFoldDB" id="B0T0F9"/>
<feature type="region of interest" description="Disordered" evidence="1">
    <location>
        <begin position="87"/>
        <end position="110"/>
    </location>
</feature>
<dbReference type="KEGG" id="cak:Caul_1475"/>
<dbReference type="OrthoDB" id="7550377at2"/>
<feature type="signal peptide" evidence="2">
    <location>
        <begin position="1"/>
        <end position="27"/>
    </location>
</feature>
<evidence type="ECO:0000313" key="4">
    <source>
        <dbReference type="EMBL" id="ABZ70605.1"/>
    </source>
</evidence>
<dbReference type="CDD" id="cd05379">
    <property type="entry name" value="CAP_bacterial"/>
    <property type="match status" value="1"/>
</dbReference>
<gene>
    <name evidence="4" type="ordered locus">Caul_1475</name>
</gene>
<dbReference type="PANTHER" id="PTHR31157">
    <property type="entry name" value="SCP DOMAIN-CONTAINING PROTEIN"/>
    <property type="match status" value="1"/>
</dbReference>
<reference evidence="4" key="1">
    <citation type="submission" date="2008-01" db="EMBL/GenBank/DDBJ databases">
        <title>Complete sequence of chromosome of Caulobacter sp. K31.</title>
        <authorList>
            <consortium name="US DOE Joint Genome Institute"/>
            <person name="Copeland A."/>
            <person name="Lucas S."/>
            <person name="Lapidus A."/>
            <person name="Barry K."/>
            <person name="Glavina del Rio T."/>
            <person name="Dalin E."/>
            <person name="Tice H."/>
            <person name="Pitluck S."/>
            <person name="Bruce D."/>
            <person name="Goodwin L."/>
            <person name="Thompson L.S."/>
            <person name="Brettin T."/>
            <person name="Detter J.C."/>
            <person name="Han C."/>
            <person name="Schmutz J."/>
            <person name="Larimer F."/>
            <person name="Land M."/>
            <person name="Hauser L."/>
            <person name="Kyrpides N."/>
            <person name="Kim E."/>
            <person name="Stephens C."/>
            <person name="Richardson P."/>
        </authorList>
    </citation>
    <scope>NUCLEOTIDE SEQUENCE [LARGE SCALE GENOMIC DNA]</scope>
    <source>
        <strain evidence="4">K31</strain>
    </source>
</reference>
<dbReference type="Pfam" id="PF00188">
    <property type="entry name" value="CAP"/>
    <property type="match status" value="1"/>
</dbReference>
<feature type="domain" description="SCP" evidence="3">
    <location>
        <begin position="53"/>
        <end position="184"/>
    </location>
</feature>
<dbReference type="PANTHER" id="PTHR31157:SF1">
    <property type="entry name" value="SCP DOMAIN-CONTAINING PROTEIN"/>
    <property type="match status" value="1"/>
</dbReference>
<dbReference type="SUPFAM" id="SSF55797">
    <property type="entry name" value="PR-1-like"/>
    <property type="match status" value="1"/>
</dbReference>
<keyword evidence="2" id="KW-0732">Signal</keyword>
<evidence type="ECO:0000259" key="3">
    <source>
        <dbReference type="Pfam" id="PF00188"/>
    </source>
</evidence>
<sequence length="192" mass="20482" precursor="true">MRLSGRMALVPVIAGLFLLASAPAARAARLDDDVLAELNFARARPAEYARELRRDLHASDDPAAVEEAIDFLERQASLPPLADDRRVAAAAREHAASQGPRGEVGHGPAGALGRRLREQGVWAGLSAENISYGADDPRDVVRQLIVDSGVPGRGHRRNIFGSAYQLAGVACGPHRAYGYMCVIDFAGALPPR</sequence>
<evidence type="ECO:0000256" key="1">
    <source>
        <dbReference type="SAM" id="MobiDB-lite"/>
    </source>
</evidence>
<protein>
    <submittedName>
        <fullName evidence="4">SCP-like extracellular</fullName>
    </submittedName>
</protein>
<dbReference type="STRING" id="366602.Caul_1475"/>
<dbReference type="InterPro" id="IPR014044">
    <property type="entry name" value="CAP_dom"/>
</dbReference>
<dbReference type="EMBL" id="CP000927">
    <property type="protein sequence ID" value="ABZ70605.1"/>
    <property type="molecule type" value="Genomic_DNA"/>
</dbReference>
<dbReference type="eggNOG" id="COG2340">
    <property type="taxonomic scope" value="Bacteria"/>
</dbReference>
<dbReference type="Gene3D" id="3.40.33.10">
    <property type="entry name" value="CAP"/>
    <property type="match status" value="1"/>
</dbReference>
<dbReference type="HOGENOM" id="CLU_085385_0_0_5"/>
<feature type="chain" id="PRO_5002755753" evidence="2">
    <location>
        <begin position="28"/>
        <end position="192"/>
    </location>
</feature>